<dbReference type="InterPro" id="IPR008707">
    <property type="entry name" value="B-propeller_PilY1"/>
</dbReference>
<reference evidence="6 7" key="1">
    <citation type="submission" date="2020-08" db="EMBL/GenBank/DDBJ databases">
        <authorList>
            <person name="Kim C.M."/>
        </authorList>
    </citation>
    <scope>NUCLEOTIDE SEQUENCE [LARGE SCALE GENOMIC DNA]</scope>
    <source>
        <strain evidence="6 7">SR9</strain>
    </source>
</reference>
<evidence type="ECO:0000256" key="4">
    <source>
        <dbReference type="SAM" id="SignalP"/>
    </source>
</evidence>
<evidence type="ECO:0000256" key="3">
    <source>
        <dbReference type="SAM" id="MobiDB-lite"/>
    </source>
</evidence>
<dbReference type="Proteomes" id="UP000581189">
    <property type="component" value="Unassembled WGS sequence"/>
</dbReference>
<feature type="region of interest" description="Disordered" evidence="3">
    <location>
        <begin position="984"/>
        <end position="1006"/>
    </location>
</feature>
<keyword evidence="2" id="KW-0106">Calcium</keyword>
<feature type="domain" description="VWFA" evidence="5">
    <location>
        <begin position="40"/>
        <end position="311"/>
    </location>
</feature>
<proteinExistence type="predicted"/>
<accession>A0A7W4DBF7</accession>
<dbReference type="PROSITE" id="PS50234">
    <property type="entry name" value="VWFA"/>
    <property type="match status" value="1"/>
</dbReference>
<keyword evidence="1" id="KW-0479">Metal-binding</keyword>
<keyword evidence="7" id="KW-1185">Reference proteome</keyword>
<dbReference type="GO" id="GO:0046872">
    <property type="term" value="F:metal ion binding"/>
    <property type="evidence" value="ECO:0007669"/>
    <property type="project" value="UniProtKB-KW"/>
</dbReference>
<dbReference type="InterPro" id="IPR002035">
    <property type="entry name" value="VWF_A"/>
</dbReference>
<evidence type="ECO:0000256" key="1">
    <source>
        <dbReference type="ARBA" id="ARBA00022723"/>
    </source>
</evidence>
<feature type="signal peptide" evidence="4">
    <location>
        <begin position="1"/>
        <end position="22"/>
    </location>
</feature>
<dbReference type="Pfam" id="PF05567">
    <property type="entry name" value="T4P_PilY1"/>
    <property type="match status" value="1"/>
</dbReference>
<name>A0A7W4DBF7_9GAMM</name>
<evidence type="ECO:0000259" key="5">
    <source>
        <dbReference type="PROSITE" id="PS50234"/>
    </source>
</evidence>
<evidence type="ECO:0000256" key="2">
    <source>
        <dbReference type="ARBA" id="ARBA00022837"/>
    </source>
</evidence>
<dbReference type="Gene3D" id="3.40.50.410">
    <property type="entry name" value="von Willebrand factor, type A domain"/>
    <property type="match status" value="1"/>
</dbReference>
<gene>
    <name evidence="6" type="ORF">H3H45_09795</name>
</gene>
<dbReference type="SUPFAM" id="SSF82171">
    <property type="entry name" value="DPP6 N-terminal domain-like"/>
    <property type="match status" value="1"/>
</dbReference>
<evidence type="ECO:0000313" key="7">
    <source>
        <dbReference type="Proteomes" id="UP000581189"/>
    </source>
</evidence>
<evidence type="ECO:0000313" key="6">
    <source>
        <dbReference type="EMBL" id="MBB1519529.1"/>
    </source>
</evidence>
<dbReference type="RefSeq" id="WP_182833542.1">
    <property type="nucleotide sequence ID" value="NZ_JACJFN010000002.1"/>
</dbReference>
<comment type="caution">
    <text evidence="6">The sequence shown here is derived from an EMBL/GenBank/DDBJ whole genome shotgun (WGS) entry which is preliminary data.</text>
</comment>
<dbReference type="InterPro" id="IPR036465">
    <property type="entry name" value="vWFA_dom_sf"/>
</dbReference>
<keyword evidence="4" id="KW-0732">Signal</keyword>
<protein>
    <submittedName>
        <fullName evidence="6">Pilus assembly protein PilY</fullName>
    </submittedName>
</protein>
<dbReference type="AlphaFoldDB" id="A0A7W4DBF7"/>
<organism evidence="6 7">
    <name type="scientific">Aquipseudomonas guryensis</name>
    <dbReference type="NCBI Taxonomy" id="2759165"/>
    <lineage>
        <taxon>Bacteria</taxon>
        <taxon>Pseudomonadati</taxon>
        <taxon>Pseudomonadota</taxon>
        <taxon>Gammaproteobacteria</taxon>
        <taxon>Pseudomonadales</taxon>
        <taxon>Pseudomonadaceae</taxon>
        <taxon>Aquipseudomonas</taxon>
    </lineage>
</organism>
<dbReference type="SUPFAM" id="SSF53300">
    <property type="entry name" value="vWA-like"/>
    <property type="match status" value="1"/>
</dbReference>
<dbReference type="EMBL" id="JACJFN010000002">
    <property type="protein sequence ID" value="MBB1519529.1"/>
    <property type="molecule type" value="Genomic_DNA"/>
</dbReference>
<sequence>MKSLFGWVSLVVGMGISSAALAEDIDLFVSNPPTGADAPNVLIVLDTTANWSQAYANEKAALASVISGMPVNTFRVGLLMFTETGSGNSGNDGAYVRAAIRTMDTANKATYQNLVNSLDKLDDKGNGAKLAKAMEESYLYFSAGVPHAGNNKVKADYLGNTSGTAASQAIYALAANALNSKAGTQYNNPIVTGCAKNFIIYISNGPATDNNSDKTQANTALAAAGGSTAAIAISPSGLQDNPADEWSRFMKKSALGITTYTVEIDRGTTGQGPNMTALLQSVSRVSSGKYFSVSSNASEIVNALNSILSEIQSVNSVFASVSLPVSVNTQGTYLNQVYVGMFRPDADGLPRWMGNLKQYKLGLVNTDLRLLDADDNSAINASSGFVTECARSFWTPSAADNYWGFAPRGECLTVTDSGNSNSPDGNIVEKGAQAYRLRNDTGRTVKTCSPTFASCTSLTNFNNANTAITQGLLGAANATERTNMINWAVGQDLQNENGDLVSGNPNTSDTRASVHGDVVHSRPVAINYGTDASPDVVVFYGGNDGLLRAVNGDRDGSFGGYAAGREIWSFMAPEFYGSIKRIYDNSVSISYPGTTVTTPAPLPKPYGFDGPVTAIKESSSAWLYATMRRGGRALYAFDVSNPAAPSLKWKKGCPNNFPTSGAVDDTGCTTGFSGIGQTWSSPKALKSAGYGAGASNMLIMGGGYDTCEDGDPNTCTAASKGNKIYVLDADTGALLQTFTTDRGVIADVTIVPDSSGKAIYAYAVDLGGNLYRITIGNLAPASWSMTKLASLGCDTTASCTNNRKFMFAPDVVSDAGGYLVLMGSGDREKPLLSYTGAASVSNHFFMVKDQPADATWLTSESGTCGSAVICRNSLLPILTDATPSAADLAAKKGWYLGMTSTEQVVTSAITVFGLVTFSTHQPAVATPGLCSSLGESRVYNIGYEDAEGPDGIRFADLAGDGLPPSPVAGMVTLDDGTTVPFVIGANPDSPLEGSPPVTPPSLTQPTSRVYWNIEQ</sequence>
<feature type="chain" id="PRO_5031267836" evidence="4">
    <location>
        <begin position="23"/>
        <end position="1015"/>
    </location>
</feature>